<accession>A0A094ZXU9</accession>
<feature type="compositionally biased region" description="Basic residues" evidence="1">
    <location>
        <begin position="995"/>
        <end position="1004"/>
    </location>
</feature>
<dbReference type="EMBL" id="KL251152">
    <property type="protein sequence ID" value="KGB39202.1"/>
    <property type="molecule type" value="Genomic_DNA"/>
</dbReference>
<organism evidence="3">
    <name type="scientific">Schistosoma haematobium</name>
    <name type="common">Blood fluke</name>
    <dbReference type="NCBI Taxonomy" id="6185"/>
    <lineage>
        <taxon>Eukaryota</taxon>
        <taxon>Metazoa</taxon>
        <taxon>Spiralia</taxon>
        <taxon>Lophotrochozoa</taxon>
        <taxon>Platyhelminthes</taxon>
        <taxon>Trematoda</taxon>
        <taxon>Digenea</taxon>
        <taxon>Strigeidida</taxon>
        <taxon>Schistosomatoidea</taxon>
        <taxon>Schistosomatidae</taxon>
        <taxon>Schistosoma</taxon>
    </lineage>
</organism>
<feature type="region of interest" description="Disordered" evidence="1">
    <location>
        <begin position="744"/>
        <end position="774"/>
    </location>
</feature>
<protein>
    <recommendedName>
        <fullName evidence="2">INTS8 TPR repeats domain-containing protein</fullName>
    </recommendedName>
</protein>
<sequence length="1096" mass="121661">MLPHPFRNLTPIVSGLTEIPEVAFFADNRVEVGVVLTRIQESVNQLNEINSLLDDLNIARPLPSVFSALNSMFPTVFEPKIKSAQDDQNHNGLSDFVLNNSIPLSKSYLSASLNFVLGRYAFQQQQFTQSQKLFQIAYDEMQDQKVHICNTVDRLMFESIELPLSLSTELLMNIPERNFESSTKKEHRSSSSLSSSSSFSPPFIDVIIGREFLFDCLTSIMEKLSTKNSNLSSSSQFIVICQYVRYLVQEGICLLGNLVHKPLPKSNYELNSVQKNYQDLLKTLVSHKLMDFLPESCGKYIQSIFQAVNSGSSSETEVNSNPICAFIPDLLSDLPNLDIDLDSNLYQIDSDGLNSLGLGFWTDYEVYQNTASFRQQVPRGGSPFGIVGDVDMRSLANQHQSPSTSFPHMSIPQSRVTGGHGPFVHQSLQTFTRENPLVCDLQVIRHLLITRNPTDVNMSVDYLLRSGMTPNGILELNGSWLPSLHYLASLEIVGPHPINENSSTNPIDLLLSSSGNIMWGITVLIQLAKGSSIIRHEMSPFTGARAFLIAALNNLASINPIVPPPSSSSVNHVTTTSGHVVGKQSRPCDAFQWIRAGIRHELLLVDLLEFLNPSSFNNFGGNNNQSHSITKSTLHPGQVSLNDLIRRVKICLCYAAGLSSNANSLETKMESMNLIALSKELIAAATCFLLMVKECDFLYPMSIPSKSISLPSGSISFCVACAGSLDLIRILLHFHEVLHSSSVSHESSNSTTTSSSSSTTTTTNSHVNSEKQNSNHSIKNILSATVKFGNADRLKTVINEFYGLIIHGCLVSANNSIDTINNLALSGSEQSVLQQQHQRSSRNYHPDTLSNRSGISLSSLYIIGEMLATIDEISLLMSTVGLKFPLDNKRILSNYSFIGLQLLDYLIIGFAQITHQICGKFNLQILEQIINCFNTVNNVENIKNNEQVNEDTLTTTKGTTTTITTSVTNTSTDSQSTTRFRSSRWDKPKDNLSTTKKHNNSNKRYHSDSHECVSFLDKQLWILDLETNSSICGKSLCDHLNYFLNWGLTARPERIDWLILRGEIEFFVKNYRQALSTYLEFGSVVTDAFSKNVLSV</sequence>
<evidence type="ECO:0000256" key="1">
    <source>
        <dbReference type="SAM" id="MobiDB-lite"/>
    </source>
</evidence>
<reference evidence="3" key="1">
    <citation type="journal article" date="2012" name="Nat. Genet.">
        <title>Whole-genome sequence of Schistosoma haematobium.</title>
        <authorList>
            <person name="Young N.D."/>
            <person name="Jex A.R."/>
            <person name="Li B."/>
            <person name="Liu S."/>
            <person name="Yang L."/>
            <person name="Xiong Z."/>
            <person name="Li Y."/>
            <person name="Cantacessi C."/>
            <person name="Hall R.S."/>
            <person name="Xu X."/>
            <person name="Chen F."/>
            <person name="Wu X."/>
            <person name="Zerlotini A."/>
            <person name="Oliveira G."/>
            <person name="Hofmann A."/>
            <person name="Zhang G."/>
            <person name="Fang X."/>
            <person name="Kang Y."/>
            <person name="Campbell B.E."/>
            <person name="Loukas A."/>
            <person name="Ranganathan S."/>
            <person name="Rollinson D."/>
            <person name="Rinaldi G."/>
            <person name="Brindley P.J."/>
            <person name="Yang H."/>
            <person name="Wang J."/>
            <person name="Wang J."/>
            <person name="Gasser R.B."/>
        </authorList>
    </citation>
    <scope>NUCLEOTIDE SEQUENCE [LARGE SCALE GENOMIC DNA]</scope>
</reference>
<dbReference type="InterPro" id="IPR057980">
    <property type="entry name" value="TPR_INTS8"/>
</dbReference>
<evidence type="ECO:0000313" key="3">
    <source>
        <dbReference type="EMBL" id="KGB39202.1"/>
    </source>
</evidence>
<feature type="compositionally biased region" description="Low complexity" evidence="1">
    <location>
        <begin position="744"/>
        <end position="767"/>
    </location>
</feature>
<proteinExistence type="predicted"/>
<feature type="domain" description="INTS8 TPR repeats" evidence="2">
    <location>
        <begin position="1008"/>
        <end position="1093"/>
    </location>
</feature>
<dbReference type="AlphaFoldDB" id="A0A094ZXU9"/>
<feature type="region of interest" description="Disordered" evidence="1">
    <location>
        <begin position="982"/>
        <end position="1004"/>
    </location>
</feature>
<name>A0A094ZXU9_SCHHA</name>
<dbReference type="Pfam" id="PF25756">
    <property type="entry name" value="TPR_INTS8"/>
    <property type="match status" value="1"/>
</dbReference>
<dbReference type="STRING" id="6185.A0A094ZXU9"/>
<evidence type="ECO:0000259" key="2">
    <source>
        <dbReference type="Pfam" id="PF25756"/>
    </source>
</evidence>
<gene>
    <name evidence="3" type="ORF">MS3_07614</name>
</gene>